<evidence type="ECO:0000259" key="2">
    <source>
        <dbReference type="Pfam" id="PF00582"/>
    </source>
</evidence>
<dbReference type="InterPro" id="IPR006016">
    <property type="entry name" value="UspA"/>
</dbReference>
<proteinExistence type="inferred from homology"/>
<dbReference type="InterPro" id="IPR014729">
    <property type="entry name" value="Rossmann-like_a/b/a_fold"/>
</dbReference>
<keyword evidence="4" id="KW-1185">Reference proteome</keyword>
<dbReference type="Pfam" id="PF00582">
    <property type="entry name" value="Usp"/>
    <property type="match status" value="1"/>
</dbReference>
<dbReference type="RefSeq" id="WP_310900723.1">
    <property type="nucleotide sequence ID" value="NZ_JAMQOS010000004.1"/>
</dbReference>
<dbReference type="PANTHER" id="PTHR46268">
    <property type="entry name" value="STRESS RESPONSE PROTEIN NHAX"/>
    <property type="match status" value="1"/>
</dbReference>
<dbReference type="PRINTS" id="PR01438">
    <property type="entry name" value="UNVRSLSTRESS"/>
</dbReference>
<name>A0ABU2FQ49_9EURY</name>
<evidence type="ECO:0000313" key="4">
    <source>
        <dbReference type="Proteomes" id="UP001268864"/>
    </source>
</evidence>
<protein>
    <submittedName>
        <fullName evidence="3">Universal stress protein</fullName>
    </submittedName>
</protein>
<accession>A0ABU2FQ49</accession>
<dbReference type="EMBL" id="JAMQOS010000004">
    <property type="protein sequence ID" value="MDS0282884.1"/>
    <property type="molecule type" value="Genomic_DNA"/>
</dbReference>
<reference evidence="3 4" key="1">
    <citation type="submission" date="2022-06" db="EMBL/GenBank/DDBJ databases">
        <title>Halomicroarcula sp. a new haloarchaeum isolate from saline soil.</title>
        <authorList>
            <person name="Strakova D."/>
            <person name="Galisteo C."/>
            <person name="Sanchez-Porro C."/>
            <person name="Ventosa A."/>
        </authorList>
    </citation>
    <scope>NUCLEOTIDE SEQUENCE [LARGE SCALE GENOMIC DNA]</scope>
    <source>
        <strain evidence="3 4">S3CR25-11</strain>
    </source>
</reference>
<feature type="domain" description="UspA" evidence="2">
    <location>
        <begin position="4"/>
        <end position="128"/>
    </location>
</feature>
<comment type="similarity">
    <text evidence="1">Belongs to the universal stress protein A family.</text>
</comment>
<evidence type="ECO:0000313" key="3">
    <source>
        <dbReference type="EMBL" id="MDS0282884.1"/>
    </source>
</evidence>
<dbReference type="Proteomes" id="UP001268864">
    <property type="component" value="Unassembled WGS sequence"/>
</dbReference>
<evidence type="ECO:0000256" key="1">
    <source>
        <dbReference type="ARBA" id="ARBA00008791"/>
    </source>
</evidence>
<sequence>MYSVLLPVDTSEDRAAAQAAAVANLPHATEDVEARVLHVFGDEGVAERTAVEQTPSGKELVERLRAAGLKVTTESTHGDPIQRIVSTAREHDVDMIILGGRKRSPMGSLIFGSVSQGVILDADRPVTVTGSASS</sequence>
<comment type="caution">
    <text evidence="3">The sequence shown here is derived from an EMBL/GenBank/DDBJ whole genome shotgun (WGS) entry which is preliminary data.</text>
</comment>
<organism evidence="3 4">
    <name type="scientific">Haloarcula onubensis</name>
    <dbReference type="NCBI Taxonomy" id="2950539"/>
    <lineage>
        <taxon>Archaea</taxon>
        <taxon>Methanobacteriati</taxon>
        <taxon>Methanobacteriota</taxon>
        <taxon>Stenosarchaea group</taxon>
        <taxon>Halobacteria</taxon>
        <taxon>Halobacteriales</taxon>
        <taxon>Haloarculaceae</taxon>
        <taxon>Haloarcula</taxon>
    </lineage>
</organism>
<gene>
    <name evidence="3" type="ORF">NDI86_12185</name>
</gene>
<dbReference type="InterPro" id="IPR006015">
    <property type="entry name" value="Universal_stress_UspA"/>
</dbReference>
<dbReference type="SUPFAM" id="SSF52402">
    <property type="entry name" value="Adenine nucleotide alpha hydrolases-like"/>
    <property type="match status" value="1"/>
</dbReference>
<dbReference type="CDD" id="cd00293">
    <property type="entry name" value="USP-like"/>
    <property type="match status" value="1"/>
</dbReference>
<dbReference type="PANTHER" id="PTHR46268:SF6">
    <property type="entry name" value="UNIVERSAL STRESS PROTEIN UP12"/>
    <property type="match status" value="1"/>
</dbReference>
<dbReference type="Gene3D" id="3.40.50.620">
    <property type="entry name" value="HUPs"/>
    <property type="match status" value="1"/>
</dbReference>